<proteinExistence type="predicted"/>
<keyword evidence="2" id="KW-1185">Reference proteome</keyword>
<organism evidence="1 2">
    <name type="scientific">Vitis vinifera</name>
    <name type="common">Grape</name>
    <dbReference type="NCBI Taxonomy" id="29760"/>
    <lineage>
        <taxon>Eukaryota</taxon>
        <taxon>Viridiplantae</taxon>
        <taxon>Streptophyta</taxon>
        <taxon>Embryophyta</taxon>
        <taxon>Tracheophyta</taxon>
        <taxon>Spermatophyta</taxon>
        <taxon>Magnoliopsida</taxon>
        <taxon>eudicotyledons</taxon>
        <taxon>Gunneridae</taxon>
        <taxon>Pentapetalae</taxon>
        <taxon>rosids</taxon>
        <taxon>Vitales</taxon>
        <taxon>Vitaceae</taxon>
        <taxon>Viteae</taxon>
        <taxon>Vitis</taxon>
    </lineage>
</organism>
<evidence type="ECO:0000313" key="2">
    <source>
        <dbReference type="Proteomes" id="UP001227230"/>
    </source>
</evidence>
<accession>A0ABY9BDL1</accession>
<sequence length="73" mass="8375">MSCLIIPNRRSSAFHPFSLDVWDPSQGFPFPNTPSNIPNSAREISVKENTSFDWKETREAHIFKVDVLVVRSK</sequence>
<gene>
    <name evidence="1" type="ORF">VitviT2T_000790</name>
</gene>
<dbReference type="EMBL" id="CP126648">
    <property type="protein sequence ID" value="WJZ80922.1"/>
    <property type="molecule type" value="Genomic_DNA"/>
</dbReference>
<reference evidence="1 2" key="1">
    <citation type="journal article" date="2023" name="Hortic Res">
        <title>The complete reference genome for grapevine (Vitis vinifera L.) genetics and breeding.</title>
        <authorList>
            <person name="Shi X."/>
            <person name="Cao S."/>
            <person name="Wang X."/>
            <person name="Huang S."/>
            <person name="Wang Y."/>
            <person name="Liu Z."/>
            <person name="Liu W."/>
            <person name="Leng X."/>
            <person name="Peng Y."/>
            <person name="Wang N."/>
            <person name="Wang Y."/>
            <person name="Ma Z."/>
            <person name="Xu X."/>
            <person name="Zhang F."/>
            <person name="Xue H."/>
            <person name="Zhong H."/>
            <person name="Wang Y."/>
            <person name="Zhang K."/>
            <person name="Velt A."/>
            <person name="Avia K."/>
            <person name="Holtgrawe D."/>
            <person name="Grimplet J."/>
            <person name="Matus J.T."/>
            <person name="Ware D."/>
            <person name="Wu X."/>
            <person name="Wang H."/>
            <person name="Liu C."/>
            <person name="Fang Y."/>
            <person name="Rustenholz C."/>
            <person name="Cheng Z."/>
            <person name="Xiao H."/>
            <person name="Zhou Y."/>
        </authorList>
    </citation>
    <scope>NUCLEOTIDE SEQUENCE [LARGE SCALE GENOMIC DNA]</scope>
    <source>
        <strain evidence="2">cv. Pinot noir / PN40024</strain>
        <tissue evidence="1">Leaf</tissue>
    </source>
</reference>
<name>A0ABY9BDL1_VITVI</name>
<protein>
    <submittedName>
        <fullName evidence="1">Uncharacterized protein</fullName>
    </submittedName>
</protein>
<dbReference type="Proteomes" id="UP001227230">
    <property type="component" value="Chromosome 1"/>
</dbReference>
<evidence type="ECO:0000313" key="1">
    <source>
        <dbReference type="EMBL" id="WJZ80922.1"/>
    </source>
</evidence>